<evidence type="ECO:0000256" key="9">
    <source>
        <dbReference type="PIRSR" id="PIRSR608597-1"/>
    </source>
</evidence>
<name>A0A7J7K725_BUGNE</name>
<dbReference type="GO" id="GO:0003796">
    <property type="term" value="F:lysozyme activity"/>
    <property type="evidence" value="ECO:0007669"/>
    <property type="project" value="UniProtKB-EC"/>
</dbReference>
<dbReference type="PROSITE" id="PS51909">
    <property type="entry name" value="LYSOZYME_I"/>
    <property type="match status" value="1"/>
</dbReference>
<accession>A0A7J7K725</accession>
<evidence type="ECO:0000256" key="3">
    <source>
        <dbReference type="ARBA" id="ARBA00022529"/>
    </source>
</evidence>
<keyword evidence="13" id="KW-1185">Reference proteome</keyword>
<feature type="signal peptide" evidence="11">
    <location>
        <begin position="1"/>
        <end position="21"/>
    </location>
</feature>
<gene>
    <name evidence="12" type="ORF">EB796_007947</name>
</gene>
<evidence type="ECO:0000256" key="4">
    <source>
        <dbReference type="ARBA" id="ARBA00022638"/>
    </source>
</evidence>
<feature type="disulfide bond" evidence="10">
    <location>
        <begin position="41"/>
        <end position="50"/>
    </location>
</feature>
<evidence type="ECO:0000256" key="10">
    <source>
        <dbReference type="PIRSR" id="PIRSR608597-3"/>
    </source>
</evidence>
<keyword evidence="3" id="KW-0929">Antimicrobial</keyword>
<dbReference type="GO" id="GO:0042742">
    <property type="term" value="P:defense response to bacterium"/>
    <property type="evidence" value="ECO:0007669"/>
    <property type="project" value="UniProtKB-KW"/>
</dbReference>
<keyword evidence="8" id="KW-0326">Glycosidase</keyword>
<evidence type="ECO:0000256" key="6">
    <source>
        <dbReference type="ARBA" id="ARBA00023022"/>
    </source>
</evidence>
<dbReference type="SUPFAM" id="SSF53955">
    <property type="entry name" value="Lysozyme-like"/>
    <property type="match status" value="1"/>
</dbReference>
<organism evidence="12 13">
    <name type="scientific">Bugula neritina</name>
    <name type="common">Brown bryozoan</name>
    <name type="synonym">Sertularia neritina</name>
    <dbReference type="NCBI Taxonomy" id="10212"/>
    <lineage>
        <taxon>Eukaryota</taxon>
        <taxon>Metazoa</taxon>
        <taxon>Spiralia</taxon>
        <taxon>Lophotrochozoa</taxon>
        <taxon>Bryozoa</taxon>
        <taxon>Gymnolaemata</taxon>
        <taxon>Cheilostomatida</taxon>
        <taxon>Flustrina</taxon>
        <taxon>Buguloidea</taxon>
        <taxon>Bugulidae</taxon>
        <taxon>Bugula</taxon>
    </lineage>
</organism>
<proteinExistence type="predicted"/>
<comment type="caution">
    <text evidence="12">The sequence shown here is derived from an EMBL/GenBank/DDBJ whole genome shotgun (WGS) entry which is preliminary data.</text>
</comment>
<dbReference type="InterPro" id="IPR008597">
    <property type="entry name" value="Invert_lysozyme"/>
</dbReference>
<evidence type="ECO:0000256" key="8">
    <source>
        <dbReference type="ARBA" id="ARBA00023295"/>
    </source>
</evidence>
<evidence type="ECO:0000313" key="13">
    <source>
        <dbReference type="Proteomes" id="UP000593567"/>
    </source>
</evidence>
<evidence type="ECO:0000256" key="11">
    <source>
        <dbReference type="SAM" id="SignalP"/>
    </source>
</evidence>
<evidence type="ECO:0000256" key="2">
    <source>
        <dbReference type="ARBA" id="ARBA00012732"/>
    </source>
</evidence>
<keyword evidence="4" id="KW-0081">Bacteriolytic enzyme</keyword>
<evidence type="ECO:0000256" key="1">
    <source>
        <dbReference type="ARBA" id="ARBA00000632"/>
    </source>
</evidence>
<dbReference type="Proteomes" id="UP000593567">
    <property type="component" value="Unassembled WGS sequence"/>
</dbReference>
<feature type="disulfide bond" evidence="10">
    <location>
        <begin position="63"/>
        <end position="83"/>
    </location>
</feature>
<dbReference type="InterPro" id="IPR023346">
    <property type="entry name" value="Lysozyme-like_dom_sf"/>
</dbReference>
<dbReference type="Gene3D" id="1.10.530.10">
    <property type="match status" value="1"/>
</dbReference>
<keyword evidence="6" id="KW-0044">Antibiotic</keyword>
<dbReference type="GO" id="GO:0031640">
    <property type="term" value="P:killing of cells of another organism"/>
    <property type="evidence" value="ECO:0007669"/>
    <property type="project" value="UniProtKB-KW"/>
</dbReference>
<feature type="disulfide bond" evidence="10">
    <location>
        <begin position="73"/>
        <end position="79"/>
    </location>
</feature>
<reference evidence="12" key="1">
    <citation type="submission" date="2020-06" db="EMBL/GenBank/DDBJ databases">
        <title>Draft genome of Bugula neritina, a colonial animal packing powerful symbionts and potential medicines.</title>
        <authorList>
            <person name="Rayko M."/>
        </authorList>
    </citation>
    <scope>NUCLEOTIDE SEQUENCE [LARGE SCALE GENOMIC DNA]</scope>
    <source>
        <strain evidence="12">Kwan_BN1</strain>
    </source>
</reference>
<dbReference type="EMBL" id="VXIV02001247">
    <property type="protein sequence ID" value="KAF6033744.1"/>
    <property type="molecule type" value="Genomic_DNA"/>
</dbReference>
<dbReference type="Pfam" id="PF05497">
    <property type="entry name" value="Destabilase"/>
    <property type="match status" value="1"/>
</dbReference>
<feature type="active site" description="Nucleophile" evidence="9">
    <location>
        <position position="44"/>
    </location>
</feature>
<dbReference type="EC" id="3.2.1.17" evidence="2"/>
<evidence type="ECO:0000256" key="7">
    <source>
        <dbReference type="ARBA" id="ARBA00023157"/>
    </source>
</evidence>
<keyword evidence="5" id="KW-0378">Hydrolase</keyword>
<sequence>MHLSVAVLVCLSLAFVTQTQGIVSNACLDCIGQIEGGGSGCNLDEGTLSCGLYQIKEPYYIDCGSPGTGWQSCAASDSCARGCIQSYMSRYGGLCAGQLGKSTSQLTCQDYGRLHNGGPNGCSSSSTIGYAARIASECGLN</sequence>
<dbReference type="PANTHER" id="PTHR11195:SF13">
    <property type="entry name" value="INVERTEBRATE-TYPE LYSOZYME 2-RELATED"/>
    <property type="match status" value="1"/>
</dbReference>
<evidence type="ECO:0000313" key="12">
    <source>
        <dbReference type="EMBL" id="KAF6033744.1"/>
    </source>
</evidence>
<keyword evidence="7 10" id="KW-1015">Disulfide bond</keyword>
<keyword evidence="11" id="KW-0732">Signal</keyword>
<evidence type="ECO:0000256" key="5">
    <source>
        <dbReference type="ARBA" id="ARBA00022801"/>
    </source>
</evidence>
<dbReference type="AlphaFoldDB" id="A0A7J7K725"/>
<feature type="active site" description="Proton donor" evidence="9">
    <location>
        <position position="35"/>
    </location>
</feature>
<feature type="chain" id="PRO_5029721628" description="lysozyme" evidence="11">
    <location>
        <begin position="22"/>
        <end position="141"/>
    </location>
</feature>
<dbReference type="PANTHER" id="PTHR11195">
    <property type="entry name" value="DESTABILASE-RELATED"/>
    <property type="match status" value="1"/>
</dbReference>
<protein>
    <recommendedName>
        <fullName evidence="2">lysozyme</fullName>
        <ecNumber evidence="2">3.2.1.17</ecNumber>
    </recommendedName>
</protein>
<comment type="catalytic activity">
    <reaction evidence="1">
        <text>Hydrolysis of (1-&gt;4)-beta-linkages between N-acetylmuramic acid and N-acetyl-D-glucosamine residues in a peptidoglycan and between N-acetyl-D-glucosamine residues in chitodextrins.</text>
        <dbReference type="EC" id="3.2.1.17"/>
    </reaction>
</comment>
<feature type="disulfide bond" evidence="10">
    <location>
        <begin position="27"/>
        <end position="108"/>
    </location>
</feature>
<dbReference type="OrthoDB" id="6337871at2759"/>